<proteinExistence type="predicted"/>
<comment type="caution">
    <text evidence="7">The sequence shown here is derived from an EMBL/GenBank/DDBJ whole genome shotgun (WGS) entry which is preliminary data.</text>
</comment>
<feature type="domain" description="Ubiquitin-like" evidence="6">
    <location>
        <begin position="9"/>
        <end position="94"/>
    </location>
</feature>
<evidence type="ECO:0000259" key="6">
    <source>
        <dbReference type="PROSITE" id="PS50053"/>
    </source>
</evidence>
<evidence type="ECO:0000313" key="8">
    <source>
        <dbReference type="Proteomes" id="UP000242525"/>
    </source>
</evidence>
<name>A0A0J9XDB6_GEOCN</name>
<dbReference type="Proteomes" id="UP000242525">
    <property type="component" value="Unassembled WGS sequence"/>
</dbReference>
<dbReference type="InterPro" id="IPR039751">
    <property type="entry name" value="HERPUD1/2"/>
</dbReference>
<evidence type="ECO:0000256" key="4">
    <source>
        <dbReference type="ARBA" id="ARBA00023136"/>
    </source>
</evidence>
<dbReference type="SUPFAM" id="SSF54236">
    <property type="entry name" value="Ubiquitin-like"/>
    <property type="match status" value="1"/>
</dbReference>
<dbReference type="EMBL" id="CCBN010000010">
    <property type="protein sequence ID" value="CDO55251.1"/>
    <property type="molecule type" value="Genomic_DNA"/>
</dbReference>
<keyword evidence="8" id="KW-1185">Reference proteome</keyword>
<dbReference type="AlphaFoldDB" id="A0A0J9XDB6"/>
<reference evidence="7" key="1">
    <citation type="submission" date="2014-03" db="EMBL/GenBank/DDBJ databases">
        <authorList>
            <person name="Casaregola S."/>
        </authorList>
    </citation>
    <scope>NUCLEOTIDE SEQUENCE [LARGE SCALE GENOMIC DNA]</scope>
    <source>
        <strain evidence="7">CLIB 918</strain>
    </source>
</reference>
<keyword evidence="3" id="KW-1133">Transmembrane helix</keyword>
<feature type="compositionally biased region" description="Low complexity" evidence="5">
    <location>
        <begin position="126"/>
        <end position="141"/>
    </location>
</feature>
<feature type="compositionally biased region" description="Polar residues" evidence="5">
    <location>
        <begin position="179"/>
        <end position="208"/>
    </location>
</feature>
<accession>A0A0J9XDB6</accession>
<evidence type="ECO:0000256" key="3">
    <source>
        <dbReference type="ARBA" id="ARBA00022989"/>
    </source>
</evidence>
<dbReference type="PROSITE" id="PS50053">
    <property type="entry name" value="UBIQUITIN_2"/>
    <property type="match status" value="1"/>
</dbReference>
<evidence type="ECO:0000256" key="5">
    <source>
        <dbReference type="SAM" id="MobiDB-lite"/>
    </source>
</evidence>
<dbReference type="InterPro" id="IPR000626">
    <property type="entry name" value="Ubiquitin-like_dom"/>
</dbReference>
<keyword evidence="2" id="KW-0812">Transmembrane</keyword>
<gene>
    <name evidence="7" type="ORF">BN980_GECA10s02254g</name>
</gene>
<dbReference type="InterPro" id="IPR029071">
    <property type="entry name" value="Ubiquitin-like_domsf"/>
</dbReference>
<dbReference type="Pfam" id="PF00240">
    <property type="entry name" value="ubiquitin"/>
    <property type="match status" value="1"/>
</dbReference>
<sequence>MSSSENNSSSITIKVASPVAIAIGKLSVYTVPRDSTVLELKTAITNRFPSSEPGPAPDRQRLIFRGKLLENTKKISEVLKENSLQNASSIHFHLAIKPLVDAAAESGSSRLGGTFANRFFGSASTPSSSAIASSNTPSSNAFGSSSHTIDRNISSSTSNSTHPSRDSSSPSISFPASIPVTSNSRLDSQSLHTTTTQPTDSNASSDITTDPEIVPTSGQQHFPNVWTSSSSFGPSADTVSSPTSNPSTTPSVQITTASTPSFAFNSSHPVFDVQSQASSSSVHDLYTTQVPPQGSAGILDLSRVSFSVTESGARIVNFVGPHSIIIPIPVEQVAFIRNHANELLCCLAPEALVRLSNILHRPVEPEPLSSRTPIYTDSPTGLPTYNPDLPVGRNLYLSTPVVRSVPTPTQPIIAQPDVLGTEPVPIVEQPLNGIRIGFGTRNVDINAQFFRNHFGFISFLLRVILVIDLFVMDFSPEVQVVCVAAGLIIALLWTNNIIQRAATQVTESIRNVLFHMPHGNPAVPTEEDQPQEPDQEQ</sequence>
<feature type="compositionally biased region" description="Low complexity" evidence="5">
    <location>
        <begin position="151"/>
        <end position="173"/>
    </location>
</feature>
<dbReference type="PANTHER" id="PTHR12943:SF27">
    <property type="entry name" value="HOMOCYSTEINE-INDUCED ENDOPLASMIC RETICULUM PROTEIN, ISOFORM A"/>
    <property type="match status" value="1"/>
</dbReference>
<feature type="compositionally biased region" description="Low complexity" evidence="5">
    <location>
        <begin position="240"/>
        <end position="251"/>
    </location>
</feature>
<evidence type="ECO:0000313" key="7">
    <source>
        <dbReference type="EMBL" id="CDO55251.1"/>
    </source>
</evidence>
<feature type="region of interest" description="Disordered" evidence="5">
    <location>
        <begin position="126"/>
        <end position="254"/>
    </location>
</feature>
<dbReference type="STRING" id="1173061.A0A0J9XDB6"/>
<dbReference type="Gene3D" id="3.10.20.90">
    <property type="entry name" value="Phosphatidylinositol 3-kinase Catalytic Subunit, Chain A, domain 1"/>
    <property type="match status" value="1"/>
</dbReference>
<comment type="subcellular location">
    <subcellularLocation>
        <location evidence="1">Membrane</location>
    </subcellularLocation>
</comment>
<keyword evidence="4" id="KW-0472">Membrane</keyword>
<evidence type="ECO:0000256" key="1">
    <source>
        <dbReference type="ARBA" id="ARBA00004370"/>
    </source>
</evidence>
<dbReference type="OrthoDB" id="21589at2759"/>
<organism evidence="7 8">
    <name type="scientific">Geotrichum candidum</name>
    <name type="common">Oospora lactis</name>
    <name type="synonym">Dipodascus geotrichum</name>
    <dbReference type="NCBI Taxonomy" id="1173061"/>
    <lineage>
        <taxon>Eukaryota</taxon>
        <taxon>Fungi</taxon>
        <taxon>Dikarya</taxon>
        <taxon>Ascomycota</taxon>
        <taxon>Saccharomycotina</taxon>
        <taxon>Dipodascomycetes</taxon>
        <taxon>Dipodascales</taxon>
        <taxon>Dipodascaceae</taxon>
        <taxon>Geotrichum</taxon>
    </lineage>
</organism>
<evidence type="ECO:0000256" key="2">
    <source>
        <dbReference type="ARBA" id="ARBA00022692"/>
    </source>
</evidence>
<feature type="compositionally biased region" description="Polar residues" evidence="5">
    <location>
        <begin position="216"/>
        <end position="239"/>
    </location>
</feature>
<dbReference type="SMART" id="SM00213">
    <property type="entry name" value="UBQ"/>
    <property type="match status" value="1"/>
</dbReference>
<protein>
    <submittedName>
        <fullName evidence="7">Similar to Saccharomyces cerevisiae YMR276W DSK2 Nuclear-enriched ubiquitin-like polyubiquitin-binding protein</fullName>
    </submittedName>
</protein>
<dbReference type="PANTHER" id="PTHR12943">
    <property type="entry name" value="HOMOCYSTEINE-RESPONSIVE ENDOPLASMIC RETICULUM-RESIDENT UNIQUITIN-LIKE DOMAIN HERPUD PROTEIN FAMILY MEMBER"/>
    <property type="match status" value="1"/>
</dbReference>
<dbReference type="GO" id="GO:0016020">
    <property type="term" value="C:membrane"/>
    <property type="evidence" value="ECO:0007669"/>
    <property type="project" value="UniProtKB-SubCell"/>
</dbReference>
<dbReference type="GO" id="GO:0030968">
    <property type="term" value="P:endoplasmic reticulum unfolded protein response"/>
    <property type="evidence" value="ECO:0007669"/>
    <property type="project" value="TreeGrafter"/>
</dbReference>